<proteinExistence type="predicted"/>
<accession>A0A6C0KQH6</accession>
<protein>
    <submittedName>
        <fullName evidence="1">Uncharacterized protein</fullName>
    </submittedName>
</protein>
<sequence length="173" mass="20392">MIYRTNLKTYSLKIVMTTNCKRFRNRWTIKECLDLQREFELLEWPIDKIALKHKRTPNAIMLKLDNQGLADYNVLYNKYHDLNSSMNVIRKHTYDEFDEENIVNKFIDEDQESILLGQGEGGEEEGEEEGEGEEDNNLHERINQLESHVAMLTELVFKLKQNTNKSVFASLFS</sequence>
<dbReference type="AlphaFoldDB" id="A0A6C0KQH6"/>
<organism evidence="1">
    <name type="scientific">viral metagenome</name>
    <dbReference type="NCBI Taxonomy" id="1070528"/>
    <lineage>
        <taxon>unclassified sequences</taxon>
        <taxon>metagenomes</taxon>
        <taxon>organismal metagenomes</taxon>
    </lineage>
</organism>
<evidence type="ECO:0000313" key="1">
    <source>
        <dbReference type="EMBL" id="QHU19441.1"/>
    </source>
</evidence>
<reference evidence="1" key="1">
    <citation type="journal article" date="2020" name="Nature">
        <title>Giant virus diversity and host interactions through global metagenomics.</title>
        <authorList>
            <person name="Schulz F."/>
            <person name="Roux S."/>
            <person name="Paez-Espino D."/>
            <person name="Jungbluth S."/>
            <person name="Walsh D.A."/>
            <person name="Denef V.J."/>
            <person name="McMahon K.D."/>
            <person name="Konstantinidis K.T."/>
            <person name="Eloe-Fadrosh E.A."/>
            <person name="Kyrpides N.C."/>
            <person name="Woyke T."/>
        </authorList>
    </citation>
    <scope>NUCLEOTIDE SEQUENCE</scope>
    <source>
        <strain evidence="1">GVMAG-S-3300013014-104</strain>
    </source>
</reference>
<dbReference type="EMBL" id="MN740950">
    <property type="protein sequence ID" value="QHU19441.1"/>
    <property type="molecule type" value="Genomic_DNA"/>
</dbReference>
<name>A0A6C0KQH6_9ZZZZ</name>